<dbReference type="PROSITE" id="PS51257">
    <property type="entry name" value="PROKAR_LIPOPROTEIN"/>
    <property type="match status" value="1"/>
</dbReference>
<reference evidence="5 6" key="1">
    <citation type="journal article" date="2023" name="Commun. Biol.">
        <title>Reorganization of the ancestral sex-determining regions during the evolution of trioecy in Pleodorina starrii.</title>
        <authorList>
            <person name="Takahashi K."/>
            <person name="Suzuki S."/>
            <person name="Kawai-Toyooka H."/>
            <person name="Yamamoto K."/>
            <person name="Hamaji T."/>
            <person name="Ootsuki R."/>
            <person name="Yamaguchi H."/>
            <person name="Kawachi M."/>
            <person name="Higashiyama T."/>
            <person name="Nozaki H."/>
        </authorList>
    </citation>
    <scope>NUCLEOTIDE SEQUENCE [LARGE SCALE GENOMIC DNA]</scope>
    <source>
        <strain evidence="5 6">NIES-4479</strain>
    </source>
</reference>
<feature type="disulfide bond" evidence="1">
    <location>
        <begin position="1298"/>
        <end position="1308"/>
    </location>
</feature>
<evidence type="ECO:0000256" key="2">
    <source>
        <dbReference type="SAM" id="MobiDB-lite"/>
    </source>
</evidence>
<comment type="caution">
    <text evidence="5">The sequence shown here is derived from an EMBL/GenBank/DDBJ whole genome shotgun (WGS) entry which is preliminary data.</text>
</comment>
<evidence type="ECO:0000256" key="3">
    <source>
        <dbReference type="SAM" id="Phobius"/>
    </source>
</evidence>
<dbReference type="GO" id="GO:0016020">
    <property type="term" value="C:membrane"/>
    <property type="evidence" value="ECO:0007669"/>
    <property type="project" value="TreeGrafter"/>
</dbReference>
<gene>
    <name evidence="5" type="primary">PLEST009128</name>
    <name evidence="5" type="ORF">PLESTB_001267100</name>
</gene>
<dbReference type="SUPFAM" id="SSF51445">
    <property type="entry name" value="(Trans)glycosidases"/>
    <property type="match status" value="1"/>
</dbReference>
<dbReference type="InterPro" id="IPR000742">
    <property type="entry name" value="EGF"/>
</dbReference>
<evidence type="ECO:0000313" key="5">
    <source>
        <dbReference type="EMBL" id="GLC57788.1"/>
    </source>
</evidence>
<feature type="region of interest" description="Disordered" evidence="2">
    <location>
        <begin position="2365"/>
        <end position="2401"/>
    </location>
</feature>
<evidence type="ECO:0000256" key="1">
    <source>
        <dbReference type="PROSITE-ProRule" id="PRU00076"/>
    </source>
</evidence>
<feature type="disulfide bond" evidence="1">
    <location>
        <begin position="1316"/>
        <end position="1325"/>
    </location>
</feature>
<dbReference type="InterPro" id="IPR017853">
    <property type="entry name" value="GH"/>
</dbReference>
<dbReference type="Proteomes" id="UP001165080">
    <property type="component" value="Unassembled WGS sequence"/>
</dbReference>
<feature type="region of interest" description="Disordered" evidence="2">
    <location>
        <begin position="625"/>
        <end position="648"/>
    </location>
</feature>
<dbReference type="PROSITE" id="PS50026">
    <property type="entry name" value="EGF_3"/>
    <property type="match status" value="2"/>
</dbReference>
<name>A0A9W6BTC6_9CHLO</name>
<feature type="compositionally biased region" description="Pro residues" evidence="2">
    <location>
        <begin position="2372"/>
        <end position="2381"/>
    </location>
</feature>
<dbReference type="PANTHER" id="PTHR24052">
    <property type="entry name" value="DELTA-RELATED"/>
    <property type="match status" value="1"/>
</dbReference>
<keyword evidence="3" id="KW-0472">Membrane</keyword>
<feature type="region of interest" description="Disordered" evidence="2">
    <location>
        <begin position="2052"/>
        <end position="2083"/>
    </location>
</feature>
<keyword evidence="3" id="KW-1133">Transmembrane helix</keyword>
<feature type="compositionally biased region" description="Low complexity" evidence="2">
    <location>
        <begin position="2061"/>
        <end position="2075"/>
    </location>
</feature>
<dbReference type="OrthoDB" id="527990at2759"/>
<keyword evidence="1" id="KW-1015">Disulfide bond</keyword>
<keyword evidence="6" id="KW-1185">Reference proteome</keyword>
<keyword evidence="3" id="KW-0812">Transmembrane</keyword>
<dbReference type="CDD" id="cd00054">
    <property type="entry name" value="EGF_CA"/>
    <property type="match status" value="1"/>
</dbReference>
<feature type="domain" description="EGF-like" evidence="4">
    <location>
        <begin position="1213"/>
        <end position="1247"/>
    </location>
</feature>
<dbReference type="SMART" id="SM00181">
    <property type="entry name" value="EGF"/>
    <property type="match status" value="6"/>
</dbReference>
<dbReference type="InterPro" id="IPR002859">
    <property type="entry name" value="PKD/REJ-like"/>
</dbReference>
<proteinExistence type="predicted"/>
<dbReference type="Pfam" id="PF02010">
    <property type="entry name" value="REJ"/>
    <property type="match status" value="1"/>
</dbReference>
<feature type="compositionally biased region" description="Pro residues" evidence="2">
    <location>
        <begin position="2438"/>
        <end position="2475"/>
    </location>
</feature>
<dbReference type="Gene3D" id="2.10.25.10">
    <property type="entry name" value="Laminin"/>
    <property type="match status" value="1"/>
</dbReference>
<dbReference type="InterPro" id="IPR052485">
    <property type="entry name" value="MEGF_diff_regulators"/>
</dbReference>
<sequence length="3839" mass="397085">MKVHSKLARMLKKPSTQSAVWALAAACLVLATTRLASAALTGLALPPLDVSPLQYGGSWASASSLVFTDLMKHSSGWTFGTRTAGTNNSWGYLNPAIIPMRPDGYPAGLNASSGSQWSAVATIGKDGAYYTAGQYVVLYSGNGTVELGGDAASPPVSSAAGRLVYDITPSTTGLSVRITSSSLTDPVVNIRIVPLANESNYQQNPFHPDFLDLLKGIPLLRFSSWMATSWDANNPRLAPRNWATRTTPLHNTQVRPDSDGVAVEHLVQLANTVGANMWISLPRAANDSDPYIAGMVSYIAANLSSNLSLTVEYGTDAPGWLGSHLSNQTRLLSTAVRKAWAAAGRPRSQLRMVMATNWQSPANTLAYAGTNLSYIDAYALPGSFGGNGHWAWAGKANPTYFYDPSQFIAARPDAPSLEELMKILRSSVIAADVGYYKSYQWLKSLGLDVLAYMAGPDMYGPLYGARSNYDRAMSTCGRNTSTYPCFWSNIYPPMSVNGVPSSFNWTTRADFNATITSMAPNASREAFLESVLRQARANDSLYDMMLDSLWRWHLQTRGGDVVVDLSRNARRCSESPGSFSKVYAPEECRGTAEAAALVVGKPSSTPVYRALRAWMTAAAAAGGGPNATASPNFTAPGALPRSSADAPSPVPRPAAACSPACVYGSCVNGSCVCWTGVSGATCDVVPAAGGGGGGGSGTTPAACNRRVGINLEGIADWSRSWTFVDVFKSARAWIPQTFLPGGSWSTGANVTLINRTDGPGGRTAVGYPASLPNYQRVSTLVVRDLEAHAPGGVYTILYDGKGSLDFGLTDVKEIVHVEAGHIRIRFYPSTDFNNGLQVIVERTDPTDPIRNIRVLMPGYEQAAVWGDQPFHPALLSWLRPFGLVRFMDWMHSNLEKLPVEWEERPRPEDISFASNLGGVPLELMLKLVNMLGADPWFNVPFAASDDYISQFAAAVRDGLRPDLTAYVEYGNELWHTGFPGGRYAQSMGLKMNLTEDPKFGGGPTNEARLCFVGQRTANISKIWKSVWGPGNASRVVVVVSGQTVWNLTSDKLLSCGGAAAHIDALAIGPYFGSYNTTRDTNLTVYLNTTLPAEINSTIAYVRLHAAIAAKYGKPLLAYEAGSSMTGDGSSTDLSIQAVRDPAMAGIYETYLEALEAANVSRVAHFSSIGAYSKYGSWGLMEYQDQDPEEAPKYLGLVSYLNASLTCPLPAPPNASSCAGGNGCSGNGLCLANGLCMCYSGFSGPDCSNVTYVEKYNCGYRCTFDQGWCNVSTVHKKTRTWSCTCKPGITGLTCSIVTCPNNCSWNGVCLDQGICSCYPGFKGPDCSIDCGCGGHGRCANTNGTVNGTTNGNNGTYSINGTTNGTPNGTINGTVGINGTTNGTAPKCICDVGWRLGPSGKCDTWDCGGCAPNTTCAGPNECGCLYDCKYGTCFHGTCRCWAGYGGPSCDVSAADAGFPPHDYVTRPNRGSLAGVNLGGTAYYSTEWIWIDIMKSSSVWMTANADDTSLENRWDTGVPLELRPDGYPARLPPGVIAHKLLQRNMLLHTWPGRYVVLYDGEGLLDFEFDARVASRAKGRLEILFKPTADLACAATGAAYCGDNGIHLKLTATNPANPLRNIRIVPSAEGVAASAGGAGAGGAWEARAERAPFHPWFLKSIARYRTLRFMGWLDTNSDLAWAAVREGNISGWAARKKPDADTQGGPGGIALEYAVQLCNLVGADPWVNVHHLADDAYVTAMATLLRDTLRPDVNVYVEHSNEVWNSLFAQAKYARAAGLAANLSSDPLIAGYRYHALRTAQIATIFKTVFSTTPGGGPGRIKMVLGGWAFLCGTNNTGCGAVVLNETLGWGRASLEAMTANGALAQQAKINPAIAVPDYYGITGYWDCGLGGNGAVDVTLTVDQMVTKCRAALTPTEATAKALAAAAARYGIPLITYEAGPSIVESSAIQSGSTTVGLANKFNDLNRHPAMYGLYQSYLDAFVRAGLVGEGRPWMQFVSTGAFTKYGSWGLQEYTGQPTSQAHKYRALMDWLDAQGNATAGNATACNSTTNTTNTTIAGPPPGPINCNPPNTTNATAGGTPPPPPPPRRALCMHLSVEGGPSGGISGTAGGGGMSLGEGVLAGPPAVFLPAAGQVVYQGTTASIRWSTLGAAPGVVVAPGLEITLWYLTDCVSDPPAGASQQEQQLNASMAVANLPTAAITVPGQLEVYVPRAYEDPNLAWVVAYARMFNAMWGRRLPRFFLRFRDGLTTNYSEPFDISAGIEYATGDWSQCDCAAAAAAGTPAFAHANLTCRLAVDVARPLYDQLMATGLHPEPPPPQPACDAFPPWNLTRSGTDPSCTIDSETGCRSYRTDQRGGWEWSVFKPVDDCTAQDSPWPMPARPPPANTNNSNSNSTTSDSDYYGGPVSQEYDVDVCRALLAGDPPPSVAACACPATPLVPSEARPPPPSAPLPPSAPPPPPPPPPLPSPPPSPPPPPPSPSDAVSTVPYCSRVSTNTALAQLNAGAATCSLEVQGGAASSSQCGDDSECVAVPGCKRYACDAGTQTLVQVACSALCQPRTLAPIAAQISDDGRWVVVALSAQPAPLSAAAARCASIFEPRSSAALGGGGALCSTASYDGEPVLVIRLAANATLQAGQTLTLVTQGSVLVSALNTSRAFSGSAVVYSCDDCVVPTAVLTGPATLALTSCTSASASLLSAAALRPPTTFDASQSFDPSGRAAWADVSWQVVWNSSEEVMTTVARSALAALRAAAERANGRQSVSDRLTLSLNSTEEAALQPGMQYTLQVTVTSWLGTRHSDTLSFDVLANNPAPTITIAGPELQTARIATGLRLSADIVGGACKGRTVTWNWTSPSGWSGIPSSGVAGQILVVKGPLTGVTHGQVIYLRVTATYDATSDNRASGSADVAVLVAGSPPRASLSGPTGDVLDNTTATLIATRSSDPDSPASPQAALRYIWECRRSDYPTPCFSSSAQGDQLSVPGMWTIPPGLLSSGVWHTITVSVYKDVAVGAAPLDATASVTFRPRSAAAAFPRGTLSRQCAAAACAAPHSTDRNLTVLLQLASPYNTAAAAAAVSVSWSSAEAPAVAALAAVTASSDPASGLPAGAFLLTIPASALPSAQSSITIAANLSDAAAAASGFATLTVPLNGAPYCTLSTANASACLAANALNSTFPSAAFTLRAQGWADAGGEAAAASQLKYEFGVRQTVVLGAVSVTTNLVQQLGTATSATLTGLPQGIVQLYGCAIDSDGSRACGGVNVSVAPPAAGFNATAAMAAVNITDLLQANDQNSLLQAANQFAQLAAAAAAGGGGGGSSASSAAAVSELVGNMSVALVQAMLSGGALTDAEQAPQAIAAMASLASSAASLPDKAREAFMSAVKSAADALANSTTSATVDSSFLAQLCRLLGVSMPANSTTTNSTTTNSTTTRRTLLDATASTTSTAVATAWSRLRDMLQASDRIGDALGRSAVPRGPYLASGDGGVFVSAASMPATAAAVTASGAVTNVSVLLRAGPDAVAAAAAAAVASSASDGPTGRRALRATSTDANVDAQLVMTGNSAVSTTGYGIDLQYTPASAAALATALSSSLPASVTLLSGLVTLTWNAPPAAAAAASSSVALDVNGTYVILTIPPSALYDPAKRAACLSYSAATNAAAGALLQAGGGAAAAVYDNATGRLSCNVSVVSGTYFLAQAAVQGTQYDNGDELNVGALVGGIIGGIVGLALLAAVVVAIALVMARRQQRTQVVAGGGGGDMYGVGGPNASPPQQQQQQQAAAGAIAEGVVDVEGGRQSSPRRMSGGWNKVHPLKGGSSSSGGDGDGGSSSSGGGEGGGGASTREGAALLRQESVQ</sequence>
<comment type="caution">
    <text evidence="1">Lacks conserved residue(s) required for the propagation of feature annotation.</text>
</comment>
<feature type="domain" description="EGF-like" evidence="4">
    <location>
        <begin position="1294"/>
        <end position="1326"/>
    </location>
</feature>
<dbReference type="PROSITE" id="PS00022">
    <property type="entry name" value="EGF_1"/>
    <property type="match status" value="2"/>
</dbReference>
<protein>
    <recommendedName>
        <fullName evidence="4">EGF-like domain-containing protein</fullName>
    </recommendedName>
</protein>
<dbReference type="PROSITE" id="PS01186">
    <property type="entry name" value="EGF_2"/>
    <property type="match status" value="1"/>
</dbReference>
<feature type="region of interest" description="Disordered" evidence="2">
    <location>
        <begin position="3746"/>
        <end position="3839"/>
    </location>
</feature>
<feature type="region of interest" description="Disordered" evidence="2">
    <location>
        <begin position="2435"/>
        <end position="2482"/>
    </location>
</feature>
<dbReference type="EMBL" id="BRXU01000020">
    <property type="protein sequence ID" value="GLC57788.1"/>
    <property type="molecule type" value="Genomic_DNA"/>
</dbReference>
<feature type="disulfide bond" evidence="1">
    <location>
        <begin position="1237"/>
        <end position="1246"/>
    </location>
</feature>
<keyword evidence="1" id="KW-0245">EGF-like domain</keyword>
<organism evidence="5 6">
    <name type="scientific">Pleodorina starrii</name>
    <dbReference type="NCBI Taxonomy" id="330485"/>
    <lineage>
        <taxon>Eukaryota</taxon>
        <taxon>Viridiplantae</taxon>
        <taxon>Chlorophyta</taxon>
        <taxon>core chlorophytes</taxon>
        <taxon>Chlorophyceae</taxon>
        <taxon>CS clade</taxon>
        <taxon>Chlamydomonadales</taxon>
        <taxon>Volvocaceae</taxon>
        <taxon>Pleodorina</taxon>
    </lineage>
</organism>
<evidence type="ECO:0000259" key="4">
    <source>
        <dbReference type="PROSITE" id="PS50026"/>
    </source>
</evidence>
<feature type="compositionally biased region" description="Low complexity" evidence="2">
    <location>
        <begin position="2382"/>
        <end position="2396"/>
    </location>
</feature>
<feature type="compositionally biased region" description="Low complexity" evidence="2">
    <location>
        <begin position="3757"/>
        <end position="3766"/>
    </location>
</feature>
<dbReference type="PANTHER" id="PTHR24052:SF8">
    <property type="entry name" value="NIMROD A, ISOFORM E"/>
    <property type="match status" value="1"/>
</dbReference>
<evidence type="ECO:0000313" key="6">
    <source>
        <dbReference type="Proteomes" id="UP001165080"/>
    </source>
</evidence>
<accession>A0A9W6BTC6</accession>
<feature type="compositionally biased region" description="Gly residues" evidence="2">
    <location>
        <begin position="3802"/>
        <end position="3824"/>
    </location>
</feature>
<feature type="transmembrane region" description="Helical" evidence="3">
    <location>
        <begin position="3699"/>
        <end position="3726"/>
    </location>
</feature>